<evidence type="ECO:0000313" key="2">
    <source>
        <dbReference type="Proteomes" id="UP001374535"/>
    </source>
</evidence>
<keyword evidence="2" id="KW-1185">Reference proteome</keyword>
<gene>
    <name evidence="1" type="ORF">V8G54_037498</name>
</gene>
<protein>
    <submittedName>
        <fullName evidence="1">Uncharacterized protein</fullName>
    </submittedName>
</protein>
<reference evidence="1 2" key="1">
    <citation type="journal article" date="2023" name="Life. Sci Alliance">
        <title>Evolutionary insights into 3D genome organization and epigenetic landscape of Vigna mungo.</title>
        <authorList>
            <person name="Junaid A."/>
            <person name="Singh B."/>
            <person name="Bhatia S."/>
        </authorList>
    </citation>
    <scope>NUCLEOTIDE SEQUENCE [LARGE SCALE GENOMIC DNA]</scope>
    <source>
        <strain evidence="1">Urdbean</strain>
    </source>
</reference>
<name>A0AAQ3MJ80_VIGMU</name>
<dbReference type="EMBL" id="CP144690">
    <property type="protein sequence ID" value="WVY91984.1"/>
    <property type="molecule type" value="Genomic_DNA"/>
</dbReference>
<evidence type="ECO:0000313" key="1">
    <source>
        <dbReference type="EMBL" id="WVY91984.1"/>
    </source>
</evidence>
<accession>A0AAQ3MJ80</accession>
<sequence length="118" mass="12579">MVEREIIGVGVEVEVGAGGIGVGGRGVLGKLVGFVGRRWRGRRGGGRRRRRRALGVVVDEGVKGVTNCLERVYVSDVGRGECVALVDCFIEKNTAFPAERDRREIVQLGAGTSHGGSF</sequence>
<proteinExistence type="predicted"/>
<dbReference type="AlphaFoldDB" id="A0AAQ3MJ80"/>
<organism evidence="1 2">
    <name type="scientific">Vigna mungo</name>
    <name type="common">Black gram</name>
    <name type="synonym">Phaseolus mungo</name>
    <dbReference type="NCBI Taxonomy" id="3915"/>
    <lineage>
        <taxon>Eukaryota</taxon>
        <taxon>Viridiplantae</taxon>
        <taxon>Streptophyta</taxon>
        <taxon>Embryophyta</taxon>
        <taxon>Tracheophyta</taxon>
        <taxon>Spermatophyta</taxon>
        <taxon>Magnoliopsida</taxon>
        <taxon>eudicotyledons</taxon>
        <taxon>Gunneridae</taxon>
        <taxon>Pentapetalae</taxon>
        <taxon>rosids</taxon>
        <taxon>fabids</taxon>
        <taxon>Fabales</taxon>
        <taxon>Fabaceae</taxon>
        <taxon>Papilionoideae</taxon>
        <taxon>50 kb inversion clade</taxon>
        <taxon>NPAAA clade</taxon>
        <taxon>indigoferoid/millettioid clade</taxon>
        <taxon>Phaseoleae</taxon>
        <taxon>Vigna</taxon>
    </lineage>
</organism>
<dbReference type="Proteomes" id="UP001374535">
    <property type="component" value="Chromosome 11"/>
</dbReference>